<sequence>MKKYFQLKNLFLIVFTVTLASCSKTEDIPQDIEINDFVWGGMNAYYKWQGIIPDLSDNRFSTREQLNSYLSGTGTPDELFNSLLSYPNEFPKDPNRVFSWITSDYIALENSFQGIRLTSGLKLVAIPYADNSGNAYVVVRDVVTGSDADIKGITRGMIISEVNGTQITTGNVSQLFEPNNFTVSLADYNGGNPTTNGTIINIVKSEVTENPIKVATIINEGANRIGYLMYNQFASDFDDELNQAFANFQTGGITDLVLDLRYNGGGSVASAVYLSSMITGQFNGEVFANKIWNEKVMANFSADNFIDRFTDRIVKKDSNGNTILDETINSLNLSTVYIIVSEQTASASELIINCLRPYIDVKLVGTETVGKQVASITLYDSDDYTRNGPNFNASHTWAMQPIVLEIQNRDGQNEPNGFTAEVQIAEDNSNLGVLGDPTEPLLERTIQYITTGARGTNFSFTSEVEKPIWNSNMKNLDYNNMYIQFK</sequence>
<dbReference type="EMBL" id="SLXM01000005">
    <property type="protein sequence ID" value="TCP24780.1"/>
    <property type="molecule type" value="Genomic_DNA"/>
</dbReference>
<dbReference type="SMART" id="SM00245">
    <property type="entry name" value="TSPc"/>
    <property type="match status" value="1"/>
</dbReference>
<dbReference type="InterPro" id="IPR005151">
    <property type="entry name" value="Tail-specific_protease"/>
</dbReference>
<evidence type="ECO:0000313" key="4">
    <source>
        <dbReference type="Proteomes" id="UP000294564"/>
    </source>
</evidence>
<dbReference type="InterPro" id="IPR041613">
    <property type="entry name" value="Pept_S41_N"/>
</dbReference>
<proteinExistence type="predicted"/>
<keyword evidence="1" id="KW-0732">Signal</keyword>
<comment type="caution">
    <text evidence="3">The sequence shown here is derived from an EMBL/GenBank/DDBJ whole genome shotgun (WGS) entry which is preliminary data.</text>
</comment>
<dbReference type="RefSeq" id="WP_132794826.1">
    <property type="nucleotide sequence ID" value="NZ_SLXM01000005.1"/>
</dbReference>
<gene>
    <name evidence="3" type="ORF">EV195_105211</name>
</gene>
<dbReference type="Pfam" id="PF03572">
    <property type="entry name" value="Peptidase_S41"/>
    <property type="match status" value="1"/>
</dbReference>
<dbReference type="SUPFAM" id="SSF50156">
    <property type="entry name" value="PDZ domain-like"/>
    <property type="match status" value="1"/>
</dbReference>
<feature type="domain" description="Tail specific protease" evidence="2">
    <location>
        <begin position="195"/>
        <end position="409"/>
    </location>
</feature>
<dbReference type="SUPFAM" id="SSF52096">
    <property type="entry name" value="ClpP/crotonase"/>
    <property type="match status" value="1"/>
</dbReference>
<dbReference type="InterPro" id="IPR036034">
    <property type="entry name" value="PDZ_sf"/>
</dbReference>
<dbReference type="GO" id="GO:0004175">
    <property type="term" value="F:endopeptidase activity"/>
    <property type="evidence" value="ECO:0007669"/>
    <property type="project" value="TreeGrafter"/>
</dbReference>
<evidence type="ECO:0000256" key="1">
    <source>
        <dbReference type="SAM" id="SignalP"/>
    </source>
</evidence>
<dbReference type="Proteomes" id="UP000294564">
    <property type="component" value="Unassembled WGS sequence"/>
</dbReference>
<dbReference type="OrthoDB" id="7168509at2"/>
<dbReference type="GO" id="GO:0008236">
    <property type="term" value="F:serine-type peptidase activity"/>
    <property type="evidence" value="ECO:0007669"/>
    <property type="project" value="InterPro"/>
</dbReference>
<dbReference type="GO" id="GO:0007165">
    <property type="term" value="P:signal transduction"/>
    <property type="evidence" value="ECO:0007669"/>
    <property type="project" value="TreeGrafter"/>
</dbReference>
<feature type="signal peptide" evidence="1">
    <location>
        <begin position="1"/>
        <end position="20"/>
    </location>
</feature>
<evidence type="ECO:0000259" key="2">
    <source>
        <dbReference type="SMART" id="SM00245"/>
    </source>
</evidence>
<dbReference type="AlphaFoldDB" id="A0A4R2NSC3"/>
<dbReference type="CDD" id="cd07561">
    <property type="entry name" value="Peptidase_S41_CPP_like"/>
    <property type="match status" value="1"/>
</dbReference>
<dbReference type="InterPro" id="IPR029045">
    <property type="entry name" value="ClpP/crotonase-like_dom_sf"/>
</dbReference>
<organism evidence="3 4">
    <name type="scientific">Tenacibaculum skagerrakense</name>
    <dbReference type="NCBI Taxonomy" id="186571"/>
    <lineage>
        <taxon>Bacteria</taxon>
        <taxon>Pseudomonadati</taxon>
        <taxon>Bacteroidota</taxon>
        <taxon>Flavobacteriia</taxon>
        <taxon>Flavobacteriales</taxon>
        <taxon>Flavobacteriaceae</taxon>
        <taxon>Tenacibaculum</taxon>
    </lineage>
</organism>
<keyword evidence="3" id="KW-0378">Hydrolase</keyword>
<dbReference type="GO" id="GO:0030288">
    <property type="term" value="C:outer membrane-bounded periplasmic space"/>
    <property type="evidence" value="ECO:0007669"/>
    <property type="project" value="TreeGrafter"/>
</dbReference>
<dbReference type="Gene3D" id="3.30.750.170">
    <property type="match status" value="1"/>
</dbReference>
<dbReference type="PROSITE" id="PS51257">
    <property type="entry name" value="PROKAR_LIPOPROTEIN"/>
    <property type="match status" value="1"/>
</dbReference>
<dbReference type="Gene3D" id="2.30.42.10">
    <property type="match status" value="1"/>
</dbReference>
<accession>A0A4R2NSC3</accession>
<dbReference type="Gene3D" id="3.90.226.10">
    <property type="entry name" value="2-enoyl-CoA Hydratase, Chain A, domain 1"/>
    <property type="match status" value="1"/>
</dbReference>
<dbReference type="PANTHER" id="PTHR32060">
    <property type="entry name" value="TAIL-SPECIFIC PROTEASE"/>
    <property type="match status" value="1"/>
</dbReference>
<name>A0A4R2NSC3_9FLAO</name>
<keyword evidence="3" id="KW-0645">Protease</keyword>
<protein>
    <submittedName>
        <fullName evidence="3">C-terminal processing protease CtpA/Prc</fullName>
    </submittedName>
</protein>
<feature type="chain" id="PRO_5020789752" evidence="1">
    <location>
        <begin position="21"/>
        <end position="486"/>
    </location>
</feature>
<keyword evidence="4" id="KW-1185">Reference proteome</keyword>
<evidence type="ECO:0000313" key="3">
    <source>
        <dbReference type="EMBL" id="TCP24780.1"/>
    </source>
</evidence>
<dbReference type="PANTHER" id="PTHR32060:SF30">
    <property type="entry name" value="CARBOXY-TERMINAL PROCESSING PROTEASE CTPA"/>
    <property type="match status" value="1"/>
</dbReference>
<dbReference type="Pfam" id="PF18294">
    <property type="entry name" value="Pept_S41_N"/>
    <property type="match status" value="1"/>
</dbReference>
<reference evidence="3 4" key="1">
    <citation type="submission" date="2019-03" db="EMBL/GenBank/DDBJ databases">
        <title>Genomic Encyclopedia of Type Strains, Phase IV (KMG-IV): sequencing the most valuable type-strain genomes for metagenomic binning, comparative biology and taxonomic classification.</title>
        <authorList>
            <person name="Goeker M."/>
        </authorList>
    </citation>
    <scope>NUCLEOTIDE SEQUENCE [LARGE SCALE GENOMIC DNA]</scope>
    <source>
        <strain evidence="3 4">DSM 14836</strain>
    </source>
</reference>
<dbReference type="GO" id="GO:0006508">
    <property type="term" value="P:proteolysis"/>
    <property type="evidence" value="ECO:0007669"/>
    <property type="project" value="UniProtKB-KW"/>
</dbReference>